<dbReference type="SUPFAM" id="SSF81301">
    <property type="entry name" value="Nucleotidyltransferase"/>
    <property type="match status" value="1"/>
</dbReference>
<dbReference type="InterPro" id="IPR007344">
    <property type="entry name" value="GrpB/CoaE"/>
</dbReference>
<comment type="caution">
    <text evidence="1">The sequence shown here is derived from an EMBL/GenBank/DDBJ whole genome shotgun (WGS) entry which is preliminary data.</text>
</comment>
<dbReference type="RefSeq" id="WP_146934169.1">
    <property type="nucleotide sequence ID" value="NZ_BJXW01000001.1"/>
</dbReference>
<dbReference type="InterPro" id="IPR043519">
    <property type="entry name" value="NT_sf"/>
</dbReference>
<evidence type="ECO:0000313" key="1">
    <source>
        <dbReference type="EMBL" id="GEN29813.1"/>
    </source>
</evidence>
<accession>A0A511UWH4</accession>
<reference evidence="1 2" key="1">
    <citation type="submission" date="2019-07" db="EMBL/GenBank/DDBJ databases">
        <title>Whole genome shotgun sequence of Cerasibacillus quisquiliarum NBRC 102429.</title>
        <authorList>
            <person name="Hosoyama A."/>
            <person name="Uohara A."/>
            <person name="Ohji S."/>
            <person name="Ichikawa N."/>
        </authorList>
    </citation>
    <scope>NUCLEOTIDE SEQUENCE [LARGE SCALE GENOMIC DNA]</scope>
    <source>
        <strain evidence="1 2">NBRC 102429</strain>
    </source>
</reference>
<protein>
    <submittedName>
        <fullName evidence="1">Uncharacterized protein</fullName>
    </submittedName>
</protein>
<name>A0A511UWH4_9BACI</name>
<evidence type="ECO:0000313" key="2">
    <source>
        <dbReference type="Proteomes" id="UP000321491"/>
    </source>
</evidence>
<dbReference type="PANTHER" id="PTHR34822:SF1">
    <property type="entry name" value="GRPB FAMILY PROTEIN"/>
    <property type="match status" value="1"/>
</dbReference>
<dbReference type="Proteomes" id="UP000321491">
    <property type="component" value="Unassembled WGS sequence"/>
</dbReference>
<keyword evidence="2" id="KW-1185">Reference proteome</keyword>
<dbReference type="AlphaFoldDB" id="A0A511UWH4"/>
<organism evidence="1 2">
    <name type="scientific">Cerasibacillus quisquiliarum</name>
    <dbReference type="NCBI Taxonomy" id="227865"/>
    <lineage>
        <taxon>Bacteria</taxon>
        <taxon>Bacillati</taxon>
        <taxon>Bacillota</taxon>
        <taxon>Bacilli</taxon>
        <taxon>Bacillales</taxon>
        <taxon>Bacillaceae</taxon>
        <taxon>Cerasibacillus</taxon>
    </lineage>
</organism>
<proteinExistence type="predicted"/>
<dbReference type="PANTHER" id="PTHR34822">
    <property type="entry name" value="GRPB DOMAIN PROTEIN (AFU_ORTHOLOGUE AFUA_1G01530)"/>
    <property type="match status" value="1"/>
</dbReference>
<dbReference type="Gene3D" id="3.30.460.10">
    <property type="entry name" value="Beta Polymerase, domain 2"/>
    <property type="match status" value="1"/>
</dbReference>
<dbReference type="Pfam" id="PF04229">
    <property type="entry name" value="GrpB"/>
    <property type="match status" value="1"/>
</dbReference>
<gene>
    <name evidence="1" type="ORF">CQU01_00510</name>
</gene>
<dbReference type="EMBL" id="BJXW01000001">
    <property type="protein sequence ID" value="GEN29813.1"/>
    <property type="molecule type" value="Genomic_DNA"/>
</dbReference>
<dbReference type="OrthoDB" id="9799092at2"/>
<sequence length="169" mass="19915">MLGLPRGEVFLVSWTKEWKEAFLNEKKLIEKLIGEYMIDIQHIGSTAVPHLKAKPIIDIAIVLERFEDGLKCIAPLEKLGYKYRENVLPERYYFNKGEPRTHQIHMYEKGNKYLMEQLKFRNHLINNDAARIEYEQLKIQLSQANPSNKHQYAEEKTDFIRSILNIING</sequence>